<gene>
    <name evidence="1" type="ORF">SAMN04488561_3078</name>
</gene>
<dbReference type="Pfam" id="PF21790">
    <property type="entry name" value="OGG"/>
    <property type="match status" value="1"/>
</dbReference>
<dbReference type="OrthoDB" id="4077754at2"/>
<organism evidence="1 2">
    <name type="scientific">Jiangella alba</name>
    <dbReference type="NCBI Taxonomy" id="561176"/>
    <lineage>
        <taxon>Bacteria</taxon>
        <taxon>Bacillati</taxon>
        <taxon>Actinomycetota</taxon>
        <taxon>Actinomycetes</taxon>
        <taxon>Jiangellales</taxon>
        <taxon>Jiangellaceae</taxon>
        <taxon>Jiangella</taxon>
    </lineage>
</organism>
<dbReference type="InterPro" id="IPR048868">
    <property type="entry name" value="OGG-like_put"/>
</dbReference>
<evidence type="ECO:0000313" key="1">
    <source>
        <dbReference type="EMBL" id="SEE87016.1"/>
    </source>
</evidence>
<dbReference type="STRING" id="561176.SAMN04488561_3078"/>
<reference evidence="2" key="1">
    <citation type="submission" date="2016-10" db="EMBL/GenBank/DDBJ databases">
        <authorList>
            <person name="Varghese N."/>
            <person name="Submissions S."/>
        </authorList>
    </citation>
    <scope>NUCLEOTIDE SEQUENCE [LARGE SCALE GENOMIC DNA]</scope>
    <source>
        <strain evidence="2">DSM 45237</strain>
    </source>
</reference>
<protein>
    <submittedName>
        <fullName evidence="1">Uncharacterized protein</fullName>
    </submittedName>
</protein>
<evidence type="ECO:0000313" key="2">
    <source>
        <dbReference type="Proteomes" id="UP000181980"/>
    </source>
</evidence>
<dbReference type="AlphaFoldDB" id="A0A1H5MCH1"/>
<keyword evidence="2" id="KW-1185">Reference proteome</keyword>
<name>A0A1H5MCH1_9ACTN</name>
<dbReference type="EMBL" id="FNUC01000003">
    <property type="protein sequence ID" value="SEE87016.1"/>
    <property type="molecule type" value="Genomic_DNA"/>
</dbReference>
<sequence>MTPLPRELATVLDAEPVEQRAFDWSRLAWDNQLHDLPDVRAVLGELPRAVNRAAAREAVLRELERDQVIGAFVVAMVWGYGNTGYGPSRVRWMLTGSKGAASYRAAVLRDEVTAKLRGAVDVVREDGAASAYAYMYGKGRVAYLGGAFFTKWLYFASAVDGVDAANAAPILDQRVVAWLTSAAGTHLRPDRTASYRTYLDLLDAWGGPFGRTRVQVEQAIFELTRA</sequence>
<accession>A0A1H5MCH1</accession>
<proteinExistence type="predicted"/>
<dbReference type="RefSeq" id="WP_069111841.1">
    <property type="nucleotide sequence ID" value="NZ_FNUC01000003.1"/>
</dbReference>
<dbReference type="Proteomes" id="UP000181980">
    <property type="component" value="Unassembled WGS sequence"/>
</dbReference>